<evidence type="ECO:0000313" key="2">
    <source>
        <dbReference type="EMBL" id="GBM97805.1"/>
    </source>
</evidence>
<organism evidence="2 3">
    <name type="scientific">Araneus ventricosus</name>
    <name type="common">Orbweaver spider</name>
    <name type="synonym">Epeira ventricosa</name>
    <dbReference type="NCBI Taxonomy" id="182803"/>
    <lineage>
        <taxon>Eukaryota</taxon>
        <taxon>Metazoa</taxon>
        <taxon>Ecdysozoa</taxon>
        <taxon>Arthropoda</taxon>
        <taxon>Chelicerata</taxon>
        <taxon>Arachnida</taxon>
        <taxon>Araneae</taxon>
        <taxon>Araneomorphae</taxon>
        <taxon>Entelegynae</taxon>
        <taxon>Araneoidea</taxon>
        <taxon>Araneidae</taxon>
        <taxon>Araneus</taxon>
    </lineage>
</organism>
<dbReference type="EMBL" id="BGPR01004269">
    <property type="protein sequence ID" value="GBM97805.1"/>
    <property type="molecule type" value="Genomic_DNA"/>
</dbReference>
<evidence type="ECO:0000256" key="1">
    <source>
        <dbReference type="SAM" id="MobiDB-lite"/>
    </source>
</evidence>
<feature type="non-terminal residue" evidence="2">
    <location>
        <position position="110"/>
    </location>
</feature>
<protein>
    <submittedName>
        <fullName evidence="2">Uncharacterized protein</fullName>
    </submittedName>
</protein>
<reference evidence="2 3" key="1">
    <citation type="journal article" date="2019" name="Sci. Rep.">
        <title>Orb-weaving spider Araneus ventricosus genome elucidates the spidroin gene catalogue.</title>
        <authorList>
            <person name="Kono N."/>
            <person name="Nakamura H."/>
            <person name="Ohtoshi R."/>
            <person name="Moran D.A.P."/>
            <person name="Shinohara A."/>
            <person name="Yoshida Y."/>
            <person name="Fujiwara M."/>
            <person name="Mori M."/>
            <person name="Tomita M."/>
            <person name="Arakawa K."/>
        </authorList>
    </citation>
    <scope>NUCLEOTIDE SEQUENCE [LARGE SCALE GENOMIC DNA]</scope>
</reference>
<accession>A0A4Y2K7T5</accession>
<dbReference type="Proteomes" id="UP000499080">
    <property type="component" value="Unassembled WGS sequence"/>
</dbReference>
<keyword evidence="3" id="KW-1185">Reference proteome</keyword>
<comment type="caution">
    <text evidence="2">The sequence shown here is derived from an EMBL/GenBank/DDBJ whole genome shotgun (WGS) entry which is preliminary data.</text>
</comment>
<proteinExistence type="predicted"/>
<sequence>MHIFTVMKVNQLHRTDVFQKLYKTESENEENSSININAQFTNTSDRRSQKRNKKLRKSQELTSLSQNEHNEEVAKDGTIWTTVPSNTFSLGRRHHRNVLREVPGPSSFAI</sequence>
<name>A0A4Y2K7T5_ARAVE</name>
<evidence type="ECO:0000313" key="3">
    <source>
        <dbReference type="Proteomes" id="UP000499080"/>
    </source>
</evidence>
<feature type="region of interest" description="Disordered" evidence="1">
    <location>
        <begin position="25"/>
        <end position="78"/>
    </location>
</feature>
<dbReference type="AlphaFoldDB" id="A0A4Y2K7T5"/>
<gene>
    <name evidence="2" type="ORF">AVEN_250980_1</name>
</gene>